<sequence length="139" mass="15355">MADTEDTNAKLIEEFRANDGKLASFGDGEMTLLVLHSIGARSRLERVSMLIYQDLGRSWAIFASNGGAPTNPAWYHNIIADPKVEIEVGSSRYRAIARVADEAERQRIWDAQRAIMPEIDDHAARAGRVIPVVVLDPAP</sequence>
<comment type="similarity">
    <text evidence="1">Belongs to the F420H(2)-dependent quinone reductase family.</text>
</comment>
<dbReference type="Proteomes" id="UP000430146">
    <property type="component" value="Unassembled WGS sequence"/>
</dbReference>
<accession>A0A5S9R9K9</accession>
<comment type="catalytic activity">
    <reaction evidence="2">
        <text>oxidized coenzyme F420-(gamma-L-Glu)(n) + a quinol + H(+) = reduced coenzyme F420-(gamma-L-Glu)(n) + a quinone</text>
        <dbReference type="Rhea" id="RHEA:39663"/>
        <dbReference type="Rhea" id="RHEA-COMP:12939"/>
        <dbReference type="Rhea" id="RHEA-COMP:14378"/>
        <dbReference type="ChEBI" id="CHEBI:15378"/>
        <dbReference type="ChEBI" id="CHEBI:24646"/>
        <dbReference type="ChEBI" id="CHEBI:132124"/>
        <dbReference type="ChEBI" id="CHEBI:133980"/>
        <dbReference type="ChEBI" id="CHEBI:139511"/>
    </reaction>
</comment>
<dbReference type="EMBL" id="CACSIP010000075">
    <property type="protein sequence ID" value="CAA0137461.1"/>
    <property type="molecule type" value="Genomic_DNA"/>
</dbReference>
<dbReference type="GO" id="GO:0070967">
    <property type="term" value="F:coenzyme F420 binding"/>
    <property type="evidence" value="ECO:0007669"/>
    <property type="project" value="TreeGrafter"/>
</dbReference>
<evidence type="ECO:0000256" key="1">
    <source>
        <dbReference type="ARBA" id="ARBA00008710"/>
    </source>
</evidence>
<dbReference type="InterPro" id="IPR004378">
    <property type="entry name" value="F420H2_quin_Rdtase"/>
</dbReference>
<keyword evidence="3" id="KW-0560">Oxidoreductase</keyword>
<dbReference type="GO" id="GO:0052755">
    <property type="term" value="F:coenzyme F420H2:quinone oxidoreductase activity"/>
    <property type="evidence" value="ECO:0007669"/>
    <property type="project" value="RHEA"/>
</dbReference>
<name>A0A5S9R9K9_MYCVN</name>
<organism evidence="3 4">
    <name type="scientific">Mycolicibacterium vanbaalenii</name>
    <name type="common">Mycobacterium vanbaalenii</name>
    <dbReference type="NCBI Taxonomy" id="110539"/>
    <lineage>
        <taxon>Bacteria</taxon>
        <taxon>Bacillati</taxon>
        <taxon>Actinomycetota</taxon>
        <taxon>Actinomycetes</taxon>
        <taxon>Mycobacteriales</taxon>
        <taxon>Mycobacteriaceae</taxon>
        <taxon>Mycolicibacterium</taxon>
    </lineage>
</organism>
<evidence type="ECO:0000313" key="3">
    <source>
        <dbReference type="EMBL" id="CAA0137461.1"/>
    </source>
</evidence>
<dbReference type="InterPro" id="IPR012349">
    <property type="entry name" value="Split_barrel_FMN-bd"/>
</dbReference>
<dbReference type="Pfam" id="PF04075">
    <property type="entry name" value="F420H2_quin_red"/>
    <property type="match status" value="1"/>
</dbReference>
<dbReference type="PANTHER" id="PTHR39428:SF1">
    <property type="entry name" value="F420H(2)-DEPENDENT QUINONE REDUCTASE RV1261C"/>
    <property type="match status" value="1"/>
</dbReference>
<dbReference type="EC" id="1.1.98.-" evidence="3"/>
<proteinExistence type="inferred from homology"/>
<dbReference type="Gene3D" id="2.30.110.10">
    <property type="entry name" value="Electron Transport, Fmn-binding Protein, Chain A"/>
    <property type="match status" value="1"/>
</dbReference>
<dbReference type="PANTHER" id="PTHR39428">
    <property type="entry name" value="F420H(2)-DEPENDENT QUINONE REDUCTASE RV1261C"/>
    <property type="match status" value="1"/>
</dbReference>
<dbReference type="OrthoDB" id="8225825at2"/>
<evidence type="ECO:0000256" key="2">
    <source>
        <dbReference type="ARBA" id="ARBA00049106"/>
    </source>
</evidence>
<dbReference type="AlphaFoldDB" id="A0A5S9R9K9"/>
<dbReference type="GO" id="GO:0005886">
    <property type="term" value="C:plasma membrane"/>
    <property type="evidence" value="ECO:0007669"/>
    <property type="project" value="TreeGrafter"/>
</dbReference>
<dbReference type="NCBIfam" id="TIGR00026">
    <property type="entry name" value="hi_GC_TIGR00026"/>
    <property type="match status" value="1"/>
</dbReference>
<gene>
    <name evidence="3" type="ORF">AELLOGFF_02243</name>
</gene>
<protein>
    <submittedName>
        <fullName evidence="3">F420H(2)-dependent quinone reductase</fullName>
        <ecNumber evidence="3">1.1.98.-</ecNumber>
    </submittedName>
</protein>
<dbReference type="RefSeq" id="WP_159235334.1">
    <property type="nucleotide sequence ID" value="NZ_CACSIP010000075.1"/>
</dbReference>
<reference evidence="3 4" key="1">
    <citation type="submission" date="2019-11" db="EMBL/GenBank/DDBJ databases">
        <authorList>
            <person name="Holert J."/>
        </authorList>
    </citation>
    <scope>NUCLEOTIDE SEQUENCE [LARGE SCALE GENOMIC DNA]</scope>
    <source>
        <strain evidence="3">BC8_1</strain>
    </source>
</reference>
<keyword evidence="4" id="KW-1185">Reference proteome</keyword>
<evidence type="ECO:0000313" key="4">
    <source>
        <dbReference type="Proteomes" id="UP000430146"/>
    </source>
</evidence>